<protein>
    <submittedName>
        <fullName evidence="1">Threonine aspartase</fullName>
    </submittedName>
</protein>
<comment type="caution">
    <text evidence="1">The sequence shown here is derived from an EMBL/GenBank/DDBJ whole genome shotgun (WGS) entry which is preliminary data.</text>
</comment>
<dbReference type="Proteomes" id="UP001060215">
    <property type="component" value="Chromosome 3"/>
</dbReference>
<keyword evidence="2" id="KW-1185">Reference proteome</keyword>
<gene>
    <name evidence="1" type="ORF">LOK49_LG02G01069</name>
</gene>
<sequence length="149" mass="15797">MLSSRMLSSRSSSIGISEDCKSTCKGVGLAGWAVGRRFFFGTSIQGPKALSPSSDPIWCRLQAGPGFACMKVLCSVMQDSSEHDPNKSAGTLVVQAEAPITLPGTSPKLKAIEIASAYTSLSFGMGYFGSSMERNNISNPLLLHTNFLL</sequence>
<dbReference type="EMBL" id="CM045760">
    <property type="protein sequence ID" value="KAI8025318.1"/>
    <property type="molecule type" value="Genomic_DNA"/>
</dbReference>
<reference evidence="1 2" key="1">
    <citation type="journal article" date="2022" name="Plant J.">
        <title>Chromosome-level genome of Camellia lanceoleosa provides a valuable resource for understanding genome evolution and self-incompatibility.</title>
        <authorList>
            <person name="Gong W."/>
            <person name="Xiao S."/>
            <person name="Wang L."/>
            <person name="Liao Z."/>
            <person name="Chang Y."/>
            <person name="Mo W."/>
            <person name="Hu G."/>
            <person name="Li W."/>
            <person name="Zhao G."/>
            <person name="Zhu H."/>
            <person name="Hu X."/>
            <person name="Ji K."/>
            <person name="Xiang X."/>
            <person name="Song Q."/>
            <person name="Yuan D."/>
            <person name="Jin S."/>
            <person name="Zhang L."/>
        </authorList>
    </citation>
    <scope>NUCLEOTIDE SEQUENCE [LARGE SCALE GENOMIC DNA]</scope>
    <source>
        <strain evidence="1">SQ_2022a</strain>
    </source>
</reference>
<accession>A0ACC0IJS9</accession>
<evidence type="ECO:0000313" key="1">
    <source>
        <dbReference type="EMBL" id="KAI8025318.1"/>
    </source>
</evidence>
<evidence type="ECO:0000313" key="2">
    <source>
        <dbReference type="Proteomes" id="UP001060215"/>
    </source>
</evidence>
<organism evidence="1 2">
    <name type="scientific">Camellia lanceoleosa</name>
    <dbReference type="NCBI Taxonomy" id="1840588"/>
    <lineage>
        <taxon>Eukaryota</taxon>
        <taxon>Viridiplantae</taxon>
        <taxon>Streptophyta</taxon>
        <taxon>Embryophyta</taxon>
        <taxon>Tracheophyta</taxon>
        <taxon>Spermatophyta</taxon>
        <taxon>Magnoliopsida</taxon>
        <taxon>eudicotyledons</taxon>
        <taxon>Gunneridae</taxon>
        <taxon>Pentapetalae</taxon>
        <taxon>asterids</taxon>
        <taxon>Ericales</taxon>
        <taxon>Theaceae</taxon>
        <taxon>Camellia</taxon>
    </lineage>
</organism>
<proteinExistence type="predicted"/>
<name>A0ACC0IJS9_9ERIC</name>